<dbReference type="GO" id="GO:0005739">
    <property type="term" value="C:mitochondrion"/>
    <property type="evidence" value="ECO:0007669"/>
    <property type="project" value="UniProtKB-SubCell"/>
</dbReference>
<evidence type="ECO:0000256" key="3">
    <source>
        <dbReference type="ARBA" id="ARBA00004720"/>
    </source>
</evidence>
<comment type="pathway">
    <text evidence="2">Amino-acid degradation; L-lysine degradation via saccharopine pathway; glutaryl-CoA from L-lysine: step 1/6.</text>
</comment>
<evidence type="ECO:0000256" key="9">
    <source>
        <dbReference type="ARBA" id="ARBA00022946"/>
    </source>
</evidence>
<evidence type="ECO:0000256" key="13">
    <source>
        <dbReference type="ARBA" id="ARBA00023128"/>
    </source>
</evidence>
<dbReference type="OrthoDB" id="10059875at2759"/>
<evidence type="ECO:0000256" key="14">
    <source>
        <dbReference type="ARBA" id="ARBA00023268"/>
    </source>
</evidence>
<keyword evidence="8" id="KW-0521">NADP</keyword>
<dbReference type="Pfam" id="PF05222">
    <property type="entry name" value="AlaDh_PNT_N"/>
    <property type="match status" value="1"/>
</dbReference>
<sequence>MLRAFSHTNGRCVFRHCKCRRYHKSVLAIRREDVNAWERRAPLAPKHVKELTQMGYKVLVQPSNRRAIHEKDYVKAGGIIQEDISEASLIVGVKRPPEDKLIPKKNYAFFSHTIKAQEANMPLLDEILRQEIRLFDYEKMVDHKGMRVVAFGKWAGVAGMINILHGLGLRFLALGHHTPFMHIGMAHNYRNSSQAVQAVRDAGYEISLGLMPKSVGPLTFVFTGTGNVSKGAQEMFNALPCEFVEPHELKEVSKSGDLRKVYGTVLSRHHHLVRKSDGMYDPVDYDKHPELYTSRFNTDIAPYTTCLINGIYWEQHTPRLLNRQDAQKLLVPVKSDAVSTEGCPELPHKLLAICDISADTGGSIEFMTECTTIDSPFCMYDADQHIIHDSVEGSGILMCSIDNLPAQLPIEATEYFGDMLFPYVEEMLLSEGSEPLENQNYSAVVRDAVIASNGSLTARYEYIQKLRETREYAQLLNMDNKKRVLLLGSGYVSGPVLEYLTRDSNIDITVASIMKDQLEQLTKKYRSITAVHMDVIQREESLSSLVKKHDLVISLLPYSAHPLVAKKCIKNKVNLVTASYLTPAMKELQESVEHAGITVISEMGLDPGLDHMLAMECIDKAKEVGATIVSYTSFCGGLPAPEYSNNPLRYKFSWSPQGVLLNTVQSATYLKNGEIVNIPAGGALLDSVTSMDFFPGLNLEGFPNRDSTKYAEPYGIQTAHTLLRGTLRYKGYSKTMGGFVKLGLVNPDPNPLLSSATPSLTWKMLMCNLVGIKPSAEYSALKEAVLSKLGKDKSQLEAVEWLGLLGDEPVPSANSIVGALAKHMEMKLPFGTGERDMIVMRNEIGLRHPSGHLEDKFIDLVVYGDNNGYSAMAKTVGYPTAIAAKMVLDGEINAKGMVIPLTKNIYGPILERVRAEGIVYSTHSVIKQ</sequence>
<feature type="non-terminal residue" evidence="23">
    <location>
        <position position="928"/>
    </location>
</feature>
<gene>
    <name evidence="23" type="primary">Aass</name>
    <name evidence="23" type="ORF">EUDELE_R02834</name>
</gene>
<dbReference type="SUPFAM" id="SSF51735">
    <property type="entry name" value="NAD(P)-binding Rossmann-fold domains"/>
    <property type="match status" value="1"/>
</dbReference>
<evidence type="ECO:0000256" key="10">
    <source>
        <dbReference type="ARBA" id="ARBA00022990"/>
    </source>
</evidence>
<dbReference type="GO" id="GO:0047131">
    <property type="term" value="F:saccharopine dehydrogenase (NAD+, L-glutamate-forming) activity"/>
    <property type="evidence" value="ECO:0007669"/>
    <property type="project" value="UniProtKB-EC"/>
</dbReference>
<dbReference type="InterPro" id="IPR007698">
    <property type="entry name" value="AlaDH/PNT_NAD(H)-bd"/>
</dbReference>
<dbReference type="GO" id="GO:0047130">
    <property type="term" value="F:saccharopine dehydrogenase (NADP+, L-lysine-forming) activity"/>
    <property type="evidence" value="ECO:0007669"/>
    <property type="project" value="UniProtKB-EC"/>
</dbReference>
<dbReference type="Gene3D" id="3.30.360.10">
    <property type="entry name" value="Dihydrodipicolinate Reductase, domain 2"/>
    <property type="match status" value="1"/>
</dbReference>
<name>A0A7K7UNK1_EUDEL</name>
<dbReference type="FunFam" id="3.40.50.720:FF:000087">
    <property type="entry name" value="alpha-aminoadipic semialdehyde synthase, mitochondrial"/>
    <property type="match status" value="1"/>
</dbReference>
<dbReference type="FunFam" id="3.40.50.720:FF:000072">
    <property type="entry name" value="Saccharopine dehydrogenase [NADP(+), L-glutamate-forming]"/>
    <property type="match status" value="1"/>
</dbReference>
<comment type="catalytic activity">
    <reaction evidence="16">
        <text>L-saccharopine + NADP(+) + H2O = L-lysine + 2-oxoglutarate + NADPH + H(+)</text>
        <dbReference type="Rhea" id="RHEA:19373"/>
        <dbReference type="ChEBI" id="CHEBI:15377"/>
        <dbReference type="ChEBI" id="CHEBI:15378"/>
        <dbReference type="ChEBI" id="CHEBI:16810"/>
        <dbReference type="ChEBI" id="CHEBI:32551"/>
        <dbReference type="ChEBI" id="CHEBI:57783"/>
        <dbReference type="ChEBI" id="CHEBI:57951"/>
        <dbReference type="ChEBI" id="CHEBI:58349"/>
        <dbReference type="EC" id="1.5.1.8"/>
    </reaction>
    <physiologicalReaction direction="right-to-left" evidence="16">
        <dbReference type="Rhea" id="RHEA:19375"/>
    </physiologicalReaction>
</comment>
<dbReference type="Gene3D" id="3.40.50.720">
    <property type="entry name" value="NAD(P)-binding Rossmann-like Domain"/>
    <property type="match status" value="3"/>
</dbReference>
<dbReference type="FunFam" id="1.10.1870.10:FF:000001">
    <property type="entry name" value="Alpha-aminoadipic semialdehyde synthase, mitochondrial"/>
    <property type="match status" value="1"/>
</dbReference>
<keyword evidence="11" id="KW-0560">Oxidoreductase</keyword>
<comment type="function">
    <text evidence="18">Bifunctional enzyme that catalyzes the first two steps in lysine degradation.</text>
</comment>
<dbReference type="FunFam" id="3.30.360.10:FF:000008">
    <property type="entry name" value="Alpha-aminoadipic semialdehyde synthase, mitochondrial"/>
    <property type="match status" value="1"/>
</dbReference>
<evidence type="ECO:0000256" key="5">
    <source>
        <dbReference type="ARBA" id="ARBA00011881"/>
    </source>
</evidence>
<dbReference type="SMART" id="SM01003">
    <property type="entry name" value="AlaDh_PNT_N"/>
    <property type="match status" value="1"/>
</dbReference>
<dbReference type="Pfam" id="PF03435">
    <property type="entry name" value="Sacchrp_dh_NADP"/>
    <property type="match status" value="1"/>
</dbReference>
<comment type="similarity">
    <text evidence="15">In the C-terminal section; belongs to the saccharopine dehydrogenase family.</text>
</comment>
<dbReference type="UniPathway" id="UPA00868">
    <property type="reaction ID" value="UER00835"/>
</dbReference>
<dbReference type="GO" id="GO:0019878">
    <property type="term" value="P:lysine biosynthetic process via aminoadipic acid"/>
    <property type="evidence" value="ECO:0007669"/>
    <property type="project" value="TreeGrafter"/>
</dbReference>
<dbReference type="EC" id="1.5.1.8" evidence="6"/>
<keyword evidence="12" id="KW-0520">NAD</keyword>
<organism evidence="23 24">
    <name type="scientific">Eudromia elegans</name>
    <name type="common">Elegant crested-tinamou</name>
    <dbReference type="NCBI Taxonomy" id="8805"/>
    <lineage>
        <taxon>Eukaryota</taxon>
        <taxon>Metazoa</taxon>
        <taxon>Chordata</taxon>
        <taxon>Craniata</taxon>
        <taxon>Vertebrata</taxon>
        <taxon>Euteleostomi</taxon>
        <taxon>Archelosauria</taxon>
        <taxon>Archosauria</taxon>
        <taxon>Dinosauria</taxon>
        <taxon>Saurischia</taxon>
        <taxon>Theropoda</taxon>
        <taxon>Coelurosauria</taxon>
        <taxon>Aves</taxon>
        <taxon>Palaeognathae</taxon>
        <taxon>Tinamiformes</taxon>
        <taxon>Tinamidae</taxon>
        <taxon>Eudromia</taxon>
    </lineage>
</organism>
<protein>
    <recommendedName>
        <fullName evidence="19">Alpha-aminoadipic semialdehyde synthase, mitochondrial</fullName>
        <ecNumber evidence="6">1.5.1.8</ecNumber>
        <ecNumber evidence="7">1.5.1.9</ecNumber>
    </recommendedName>
    <alternativeName>
        <fullName evidence="20">LKR/SDH</fullName>
    </alternativeName>
</protein>
<keyword evidence="13" id="KW-0496">Mitochondrion</keyword>
<evidence type="ECO:0000313" key="23">
    <source>
        <dbReference type="EMBL" id="NXA30743.1"/>
    </source>
</evidence>
<dbReference type="AlphaFoldDB" id="A0A7K7UNK1"/>
<evidence type="ECO:0000256" key="19">
    <source>
        <dbReference type="ARBA" id="ARBA00072416"/>
    </source>
</evidence>
<dbReference type="Gene3D" id="1.10.1870.10">
    <property type="entry name" value="Domain 3, Saccharopine reductase"/>
    <property type="match status" value="1"/>
</dbReference>
<evidence type="ECO:0000256" key="2">
    <source>
        <dbReference type="ARBA" id="ARBA00004682"/>
    </source>
</evidence>
<dbReference type="PANTHER" id="PTHR11133:SF22">
    <property type="entry name" value="ALPHA-AMINOADIPIC SEMIALDEHYDE SYNTHASE, MITOCHONDRIAL"/>
    <property type="match status" value="1"/>
</dbReference>
<feature type="non-terminal residue" evidence="23">
    <location>
        <position position="1"/>
    </location>
</feature>
<comment type="caution">
    <text evidence="23">The sequence shown here is derived from an EMBL/GenBank/DDBJ whole genome shotgun (WGS) entry which is preliminary data.</text>
</comment>
<dbReference type="SMART" id="SM01002">
    <property type="entry name" value="AlaDh_PNT_C"/>
    <property type="match status" value="1"/>
</dbReference>
<reference evidence="23 24" key="1">
    <citation type="submission" date="2019-09" db="EMBL/GenBank/DDBJ databases">
        <title>Bird 10,000 Genomes (B10K) Project - Family phase.</title>
        <authorList>
            <person name="Zhang G."/>
        </authorList>
    </citation>
    <scope>NUCLEOTIDE SEQUENCE [LARGE SCALE GENOMIC DNA]</scope>
    <source>
        <strain evidence="23">B10K-LSUMZ-16893</strain>
    </source>
</reference>
<evidence type="ECO:0000256" key="12">
    <source>
        <dbReference type="ARBA" id="ARBA00023027"/>
    </source>
</evidence>
<dbReference type="InterPro" id="IPR051168">
    <property type="entry name" value="AASS"/>
</dbReference>
<dbReference type="SUPFAM" id="SSF55347">
    <property type="entry name" value="Glyceraldehyde-3-phosphate dehydrogenase-like, C-terminal domain"/>
    <property type="match status" value="1"/>
</dbReference>
<evidence type="ECO:0000313" key="24">
    <source>
        <dbReference type="Proteomes" id="UP000533954"/>
    </source>
</evidence>
<dbReference type="SUPFAM" id="SSF52283">
    <property type="entry name" value="Formate/glycerate dehydrogenase catalytic domain-like"/>
    <property type="match status" value="1"/>
</dbReference>
<dbReference type="GO" id="GO:0033512">
    <property type="term" value="P:L-lysine catabolic process to acetyl-CoA via saccharopine"/>
    <property type="evidence" value="ECO:0007669"/>
    <property type="project" value="UniProtKB-UniPathway"/>
</dbReference>
<dbReference type="InterPro" id="IPR005097">
    <property type="entry name" value="Sacchrp_dh_NADP-bd"/>
</dbReference>
<feature type="domain" description="Alanine dehydrogenase/pyridine nucleotide transhydrogenase N-terminal" evidence="22">
    <location>
        <begin position="28"/>
        <end position="158"/>
    </location>
</feature>
<comment type="similarity">
    <text evidence="4">In the N-terminal section; belongs to the AlaDH/PNT family.</text>
</comment>
<evidence type="ECO:0000256" key="18">
    <source>
        <dbReference type="ARBA" id="ARBA00055923"/>
    </source>
</evidence>
<evidence type="ECO:0000256" key="17">
    <source>
        <dbReference type="ARBA" id="ARBA00051926"/>
    </source>
</evidence>
<evidence type="ECO:0000256" key="1">
    <source>
        <dbReference type="ARBA" id="ARBA00004173"/>
    </source>
</evidence>
<keyword evidence="24" id="KW-1185">Reference proteome</keyword>
<dbReference type="EC" id="1.5.1.9" evidence="7"/>
<evidence type="ECO:0000256" key="11">
    <source>
        <dbReference type="ARBA" id="ARBA00023002"/>
    </source>
</evidence>
<dbReference type="Pfam" id="PF16653">
    <property type="entry name" value="Sacchrp_dh_C"/>
    <property type="match status" value="1"/>
</dbReference>
<evidence type="ECO:0000256" key="20">
    <source>
        <dbReference type="ARBA" id="ARBA00081012"/>
    </source>
</evidence>
<dbReference type="InterPro" id="IPR007886">
    <property type="entry name" value="AlaDH/PNT_N"/>
</dbReference>
<dbReference type="Proteomes" id="UP000533954">
    <property type="component" value="Unassembled WGS sequence"/>
</dbReference>
<comment type="catalytic activity">
    <reaction evidence="17">
        <text>L-saccharopine + NAD(+) + H2O = (S)-2-amino-6-oxohexanoate + L-glutamate + NADH + H(+)</text>
        <dbReference type="Rhea" id="RHEA:24520"/>
        <dbReference type="ChEBI" id="CHEBI:15377"/>
        <dbReference type="ChEBI" id="CHEBI:15378"/>
        <dbReference type="ChEBI" id="CHEBI:29985"/>
        <dbReference type="ChEBI" id="CHEBI:57540"/>
        <dbReference type="ChEBI" id="CHEBI:57945"/>
        <dbReference type="ChEBI" id="CHEBI:57951"/>
        <dbReference type="ChEBI" id="CHEBI:58321"/>
        <dbReference type="EC" id="1.5.1.9"/>
    </reaction>
    <physiologicalReaction direction="left-to-right" evidence="17">
        <dbReference type="Rhea" id="RHEA:24521"/>
    </physiologicalReaction>
</comment>
<keyword evidence="9" id="KW-0809">Transit peptide</keyword>
<evidence type="ECO:0000259" key="22">
    <source>
        <dbReference type="SMART" id="SM01003"/>
    </source>
</evidence>
<dbReference type="EMBL" id="VZSX01000001">
    <property type="protein sequence ID" value="NXA30743.1"/>
    <property type="molecule type" value="Genomic_DNA"/>
</dbReference>
<comment type="pathway">
    <text evidence="3">Amino-acid degradation; L-lysine degradation via saccharopine pathway; glutaryl-CoA from L-lysine: step 2/6.</text>
</comment>
<evidence type="ECO:0000259" key="21">
    <source>
        <dbReference type="SMART" id="SM01002"/>
    </source>
</evidence>
<keyword evidence="10" id="KW-0007">Acetylation</keyword>
<proteinExistence type="inferred from homology"/>
<evidence type="ECO:0000256" key="16">
    <source>
        <dbReference type="ARBA" id="ARBA00051738"/>
    </source>
</evidence>
<keyword evidence="14" id="KW-0511">Multifunctional enzyme</keyword>
<dbReference type="PANTHER" id="PTHR11133">
    <property type="entry name" value="SACCHAROPINE DEHYDROGENASE"/>
    <property type="match status" value="1"/>
</dbReference>
<evidence type="ECO:0000256" key="8">
    <source>
        <dbReference type="ARBA" id="ARBA00022857"/>
    </source>
</evidence>
<evidence type="ECO:0000256" key="7">
    <source>
        <dbReference type="ARBA" id="ARBA00012849"/>
    </source>
</evidence>
<evidence type="ECO:0000256" key="4">
    <source>
        <dbReference type="ARBA" id="ARBA00005624"/>
    </source>
</evidence>
<accession>A0A7K7UNK1</accession>
<comment type="subunit">
    <text evidence="5">Homotetramer.</text>
</comment>
<evidence type="ECO:0000256" key="6">
    <source>
        <dbReference type="ARBA" id="ARBA00012846"/>
    </source>
</evidence>
<feature type="domain" description="Alanine dehydrogenase/pyridine nucleotide transhydrogenase NAD(H)-binding" evidence="21">
    <location>
        <begin position="198"/>
        <end position="400"/>
    </location>
</feature>
<dbReference type="InterPro" id="IPR036291">
    <property type="entry name" value="NAD(P)-bd_dom_sf"/>
</dbReference>
<dbReference type="CDD" id="cd12189">
    <property type="entry name" value="LKR_SDH_like"/>
    <property type="match status" value="1"/>
</dbReference>
<comment type="subcellular location">
    <subcellularLocation>
        <location evidence="1">Mitochondrion</location>
    </subcellularLocation>
</comment>
<evidence type="ECO:0000256" key="15">
    <source>
        <dbReference type="ARBA" id="ARBA00025744"/>
    </source>
</evidence>
<dbReference type="InterPro" id="IPR032095">
    <property type="entry name" value="Sacchrp_dh-like_C"/>
</dbReference>